<dbReference type="InterPro" id="IPR038973">
    <property type="entry name" value="MutL/Mlh/Pms-like"/>
</dbReference>
<feature type="domain" description="DNA mismatch repair protein S5" evidence="4">
    <location>
        <begin position="197"/>
        <end position="345"/>
    </location>
</feature>
<dbReference type="Gene3D" id="3.30.230.10">
    <property type="match status" value="1"/>
</dbReference>
<dbReference type="GO" id="GO:0140664">
    <property type="term" value="F:ATP-dependent DNA damage sensor activity"/>
    <property type="evidence" value="ECO:0007669"/>
    <property type="project" value="InterPro"/>
</dbReference>
<dbReference type="GO" id="GO:0005524">
    <property type="term" value="F:ATP binding"/>
    <property type="evidence" value="ECO:0007669"/>
    <property type="project" value="InterPro"/>
</dbReference>
<protein>
    <recommendedName>
        <fullName evidence="4">DNA mismatch repair protein S5 domain-containing protein</fullName>
    </recommendedName>
</protein>
<dbReference type="InterPro" id="IPR002099">
    <property type="entry name" value="MutL/Mlh/PMS"/>
</dbReference>
<evidence type="ECO:0000259" key="4">
    <source>
        <dbReference type="SMART" id="SM01340"/>
    </source>
</evidence>
<comment type="similarity">
    <text evidence="1">Belongs to the DNA mismatch repair MutL/HexB family.</text>
</comment>
<feature type="region of interest" description="Disordered" evidence="3">
    <location>
        <begin position="414"/>
        <end position="459"/>
    </location>
</feature>
<evidence type="ECO:0000313" key="6">
    <source>
        <dbReference type="Proteomes" id="UP000612746"/>
    </source>
</evidence>
<dbReference type="Gene3D" id="3.30.565.10">
    <property type="entry name" value="Histidine kinase-like ATPase, C-terminal domain"/>
    <property type="match status" value="1"/>
</dbReference>
<feature type="compositionally biased region" description="Basic and acidic residues" evidence="3">
    <location>
        <begin position="431"/>
        <end position="442"/>
    </location>
</feature>
<dbReference type="InterPro" id="IPR014721">
    <property type="entry name" value="Ribsml_uS5_D2-typ_fold_subgr"/>
</dbReference>
<comment type="caution">
    <text evidence="5">The sequence shown here is derived from an EMBL/GenBank/DDBJ whole genome shotgun (WGS) entry which is preliminary data.</text>
</comment>
<dbReference type="SUPFAM" id="SSF55874">
    <property type="entry name" value="ATPase domain of HSP90 chaperone/DNA topoisomerase II/histidine kinase"/>
    <property type="match status" value="1"/>
</dbReference>
<accession>A0A8H7UAN2</accession>
<evidence type="ECO:0000313" key="5">
    <source>
        <dbReference type="EMBL" id="KAG2178536.1"/>
    </source>
</evidence>
<sequence>NALDAKASSIEVKLVDYGLSAITVKDNGSGIPESDRKQMAKRFCTSKLESFESLNSVLSYGFRGEALNSICAVSKETQIVTKTKEDAVAKLYDLDVTGSIVRQHTYAAFSCSEKSNVGSVGTTVTAKKPFYNIPVRRQLAQKNAPQTASKIQDLLIAYGLVHPKVRIVLLHTQETVGNKKKPQNWIKPAVADQMEDVKVIFGKTLADMLDHVSIEEASDTDDIGHQQEEGDNLDNDVLRVDAVLPMKGSDSSIVCKGDHVYIYINSRPIQASKSDLKELLSLVRHKFHNASDEDTSRKTPFIMLNICLPPNQYDVNVEPSKNAVLLHQKQRVLNLVESLLDRTYSNASKQPEEEQPFAPDMKPASPEPNNTAVTGAFTPSVTDSTSEATTSTMTSILSNSNHQANESTLLADVTTIPDSDDDDSLLRTLSRPHDAPHEKADTRPAGMQAAGSPHSTSLVATRNSSVNTRLQEWKFKGGNKQAGGGNHGTDMEHEEPLFPSRKRPRTEDALLTNSFIAPPSTHDEPLPRYAVPARRRPSHEDHTTSAVNSFNILMTSRERLPRRPGGVEHTVIEGPRQSSLSSYINTSDKHALERTSVRPSTPIQNVLQSPARRRRQHVTLMDVDHELVETLNQTMTLDVNVSRIHQRYRLHQTRMTKLYRTPLGEYKSLSSTAPETCHYVTSLDHDLEIYVSQYCEPSLGTIVGKVAVIDSERDQEQQTLNGLAQSDRSITDPRLKMNGILVQLPKQATDPTIARFSSLTGVEDLQEILWLIQKGEKDVGRCRPAKVLQNLRDTAKQQPWNKPFSNEVFSIEPRAVLMLPW</sequence>
<dbReference type="NCBIfam" id="TIGR00585">
    <property type="entry name" value="mutl"/>
    <property type="match status" value="1"/>
</dbReference>
<dbReference type="EMBL" id="JAEPRA010000011">
    <property type="protein sequence ID" value="KAG2178536.1"/>
    <property type="molecule type" value="Genomic_DNA"/>
</dbReference>
<gene>
    <name evidence="5" type="ORF">INT44_001689</name>
</gene>
<keyword evidence="2" id="KW-0227">DNA damage</keyword>
<dbReference type="InterPro" id="IPR013507">
    <property type="entry name" value="DNA_mismatch_S5_2-like"/>
</dbReference>
<evidence type="ECO:0000256" key="2">
    <source>
        <dbReference type="ARBA" id="ARBA00022763"/>
    </source>
</evidence>
<dbReference type="InterPro" id="IPR020568">
    <property type="entry name" value="Ribosomal_Su5_D2-typ_SF"/>
</dbReference>
<evidence type="ECO:0000256" key="3">
    <source>
        <dbReference type="SAM" id="MobiDB-lite"/>
    </source>
</evidence>
<dbReference type="AlphaFoldDB" id="A0A8H7UAN2"/>
<dbReference type="SMART" id="SM01340">
    <property type="entry name" value="DNA_mis_repair"/>
    <property type="match status" value="1"/>
</dbReference>
<organism evidence="5 6">
    <name type="scientific">Umbelopsis vinacea</name>
    <dbReference type="NCBI Taxonomy" id="44442"/>
    <lineage>
        <taxon>Eukaryota</taxon>
        <taxon>Fungi</taxon>
        <taxon>Fungi incertae sedis</taxon>
        <taxon>Mucoromycota</taxon>
        <taxon>Mucoromycotina</taxon>
        <taxon>Umbelopsidomycetes</taxon>
        <taxon>Umbelopsidales</taxon>
        <taxon>Umbelopsidaceae</taxon>
        <taxon>Umbelopsis</taxon>
    </lineage>
</organism>
<dbReference type="PANTHER" id="PTHR10073">
    <property type="entry name" value="DNA MISMATCH REPAIR PROTEIN MLH, PMS, MUTL"/>
    <property type="match status" value="1"/>
</dbReference>
<dbReference type="GO" id="GO:0016887">
    <property type="term" value="F:ATP hydrolysis activity"/>
    <property type="evidence" value="ECO:0007669"/>
    <property type="project" value="InterPro"/>
</dbReference>
<dbReference type="Pfam" id="PF01119">
    <property type="entry name" value="DNA_mis_repair"/>
    <property type="match status" value="1"/>
</dbReference>
<dbReference type="InterPro" id="IPR036890">
    <property type="entry name" value="HATPase_C_sf"/>
</dbReference>
<dbReference type="PROSITE" id="PS00058">
    <property type="entry name" value="DNA_MISMATCH_REPAIR_1"/>
    <property type="match status" value="1"/>
</dbReference>
<dbReference type="GO" id="GO:0006298">
    <property type="term" value="P:mismatch repair"/>
    <property type="evidence" value="ECO:0007669"/>
    <property type="project" value="InterPro"/>
</dbReference>
<proteinExistence type="inferred from homology"/>
<feature type="compositionally biased region" description="Polar residues" evidence="3">
    <location>
        <begin position="367"/>
        <end position="379"/>
    </location>
</feature>
<feature type="region of interest" description="Disordered" evidence="3">
    <location>
        <begin position="345"/>
        <end position="391"/>
    </location>
</feature>
<dbReference type="Pfam" id="PF13589">
    <property type="entry name" value="HATPase_c_3"/>
    <property type="match status" value="1"/>
</dbReference>
<feature type="region of interest" description="Disordered" evidence="3">
    <location>
        <begin position="476"/>
        <end position="502"/>
    </location>
</feature>
<dbReference type="InterPro" id="IPR014762">
    <property type="entry name" value="DNA_mismatch_repair_CS"/>
</dbReference>
<evidence type="ECO:0000256" key="1">
    <source>
        <dbReference type="ARBA" id="ARBA00006082"/>
    </source>
</evidence>
<dbReference type="OrthoDB" id="10263226at2759"/>
<dbReference type="SUPFAM" id="SSF54211">
    <property type="entry name" value="Ribosomal protein S5 domain 2-like"/>
    <property type="match status" value="1"/>
</dbReference>
<dbReference type="PANTHER" id="PTHR10073:SF54">
    <property type="entry name" value="PMS1 PROTEIN HOMOLOG 1"/>
    <property type="match status" value="1"/>
</dbReference>
<dbReference type="GO" id="GO:0032389">
    <property type="term" value="C:MutLalpha complex"/>
    <property type="evidence" value="ECO:0007669"/>
    <property type="project" value="TreeGrafter"/>
</dbReference>
<name>A0A8H7UAN2_9FUNG</name>
<dbReference type="Proteomes" id="UP000612746">
    <property type="component" value="Unassembled WGS sequence"/>
</dbReference>
<dbReference type="GO" id="GO:0030983">
    <property type="term" value="F:mismatched DNA binding"/>
    <property type="evidence" value="ECO:0007669"/>
    <property type="project" value="InterPro"/>
</dbReference>
<reference evidence="5" key="1">
    <citation type="submission" date="2020-12" db="EMBL/GenBank/DDBJ databases">
        <title>Metabolic potential, ecology and presence of endohyphal bacteria is reflected in genomic diversity of Mucoromycotina.</title>
        <authorList>
            <person name="Muszewska A."/>
            <person name="Okrasinska A."/>
            <person name="Steczkiewicz K."/>
            <person name="Drgas O."/>
            <person name="Orlowska M."/>
            <person name="Perlinska-Lenart U."/>
            <person name="Aleksandrzak-Piekarczyk T."/>
            <person name="Szatraj K."/>
            <person name="Zielenkiewicz U."/>
            <person name="Pilsyk S."/>
            <person name="Malc E."/>
            <person name="Mieczkowski P."/>
            <person name="Kruszewska J.S."/>
            <person name="Biernat P."/>
            <person name="Pawlowska J."/>
        </authorList>
    </citation>
    <scope>NUCLEOTIDE SEQUENCE</scope>
    <source>
        <strain evidence="5">WA0000051536</strain>
    </source>
</reference>
<keyword evidence="6" id="KW-1185">Reference proteome</keyword>
<feature type="compositionally biased region" description="Low complexity" evidence="3">
    <location>
        <begin position="380"/>
        <end position="391"/>
    </location>
</feature>
<feature type="non-terminal residue" evidence="5">
    <location>
        <position position="1"/>
    </location>
</feature>